<protein>
    <submittedName>
        <fullName evidence="1">Uncharacterized protein</fullName>
    </submittedName>
</protein>
<name>A0AAD5WGA6_PARTN</name>
<dbReference type="EMBL" id="JAHQIW010006392">
    <property type="protein sequence ID" value="KAJ1369037.1"/>
    <property type="molecule type" value="Genomic_DNA"/>
</dbReference>
<dbReference type="Proteomes" id="UP001196413">
    <property type="component" value="Unassembled WGS sequence"/>
</dbReference>
<proteinExistence type="predicted"/>
<evidence type="ECO:0000313" key="1">
    <source>
        <dbReference type="EMBL" id="KAJ1369037.1"/>
    </source>
</evidence>
<reference evidence="1" key="1">
    <citation type="submission" date="2021-06" db="EMBL/GenBank/DDBJ databases">
        <title>Parelaphostrongylus tenuis whole genome reference sequence.</title>
        <authorList>
            <person name="Garwood T.J."/>
            <person name="Larsen P.A."/>
            <person name="Fountain-Jones N.M."/>
            <person name="Garbe J.R."/>
            <person name="Macchietto M.G."/>
            <person name="Kania S.A."/>
            <person name="Gerhold R.W."/>
            <person name="Richards J.E."/>
            <person name="Wolf T.M."/>
        </authorList>
    </citation>
    <scope>NUCLEOTIDE SEQUENCE</scope>
    <source>
        <strain evidence="1">MNPRO001-30</strain>
        <tissue evidence="1">Meninges</tissue>
    </source>
</reference>
<comment type="caution">
    <text evidence="1">The sequence shown here is derived from an EMBL/GenBank/DDBJ whole genome shotgun (WGS) entry which is preliminary data.</text>
</comment>
<organism evidence="1 2">
    <name type="scientific">Parelaphostrongylus tenuis</name>
    <name type="common">Meningeal worm</name>
    <dbReference type="NCBI Taxonomy" id="148309"/>
    <lineage>
        <taxon>Eukaryota</taxon>
        <taxon>Metazoa</taxon>
        <taxon>Ecdysozoa</taxon>
        <taxon>Nematoda</taxon>
        <taxon>Chromadorea</taxon>
        <taxon>Rhabditida</taxon>
        <taxon>Rhabditina</taxon>
        <taxon>Rhabditomorpha</taxon>
        <taxon>Strongyloidea</taxon>
        <taxon>Metastrongylidae</taxon>
        <taxon>Parelaphostrongylus</taxon>
    </lineage>
</organism>
<evidence type="ECO:0000313" key="2">
    <source>
        <dbReference type="Proteomes" id="UP001196413"/>
    </source>
</evidence>
<sequence length="94" mass="10562">MQKSLPEVRQIQRHRFSLYSKEGKHTHFPMAKGTGENQWARPVAKVTTMNAHSKNVSPCNGVTRENVICKLFGAPNTAFVLISPILISFRIVVD</sequence>
<keyword evidence="2" id="KW-1185">Reference proteome</keyword>
<dbReference type="AlphaFoldDB" id="A0AAD5WGA6"/>
<gene>
    <name evidence="1" type="ORF">KIN20_030416</name>
</gene>
<accession>A0AAD5WGA6</accession>